<gene>
    <name evidence="2" type="ORF">MACH21_03110</name>
</gene>
<reference evidence="2 3" key="1">
    <citation type="submission" date="2023-01" db="EMBL/GenBank/DDBJ databases">
        <title>Complete genome sequence of Roseicyclus marinus strain Dej080120_10.</title>
        <authorList>
            <person name="Ueki S."/>
            <person name="Maruyama F."/>
        </authorList>
    </citation>
    <scope>NUCLEOTIDE SEQUENCE [LARGE SCALE GENOMIC DNA]</scope>
    <source>
        <strain evidence="2 3">Dej080120_10</strain>
    </source>
</reference>
<dbReference type="KEGG" id="rmai:MACH21_03110"/>
<evidence type="ECO:0000313" key="2">
    <source>
        <dbReference type="EMBL" id="BDW84134.1"/>
    </source>
</evidence>
<feature type="chain" id="PRO_5045585961" evidence="1">
    <location>
        <begin position="20"/>
        <end position="122"/>
    </location>
</feature>
<accession>A0AA48KHG7</accession>
<keyword evidence="3" id="KW-1185">Reference proteome</keyword>
<feature type="signal peptide" evidence="1">
    <location>
        <begin position="1"/>
        <end position="19"/>
    </location>
</feature>
<dbReference type="AlphaFoldDB" id="A0AA48KHG7"/>
<protein>
    <submittedName>
        <fullName evidence="2">Uncharacterized protein</fullName>
    </submittedName>
</protein>
<dbReference type="PROSITE" id="PS51257">
    <property type="entry name" value="PROKAR_LIPOPROTEIN"/>
    <property type="match status" value="1"/>
</dbReference>
<evidence type="ECO:0000313" key="3">
    <source>
        <dbReference type="Proteomes" id="UP001337723"/>
    </source>
</evidence>
<dbReference type="RefSeq" id="WP_338273739.1">
    <property type="nucleotide sequence ID" value="NZ_AP027266.1"/>
</dbReference>
<name>A0AA48KHG7_9RHOB</name>
<evidence type="ECO:0000256" key="1">
    <source>
        <dbReference type="SAM" id="SignalP"/>
    </source>
</evidence>
<proteinExistence type="predicted"/>
<dbReference type="Proteomes" id="UP001337723">
    <property type="component" value="Chromosome"/>
</dbReference>
<sequence>MYRRTFLGLSLAAMPILIAGCQQTTSTAESAASFADLAGTYTGQQVRADGSTRPMRVTVAADGSYTWDSDGTTITDGRLSRSGGGLRYVNVAGSRGTVTAGQNQLVFRNTFTGNNYTVTVSL</sequence>
<dbReference type="EMBL" id="AP027266">
    <property type="protein sequence ID" value="BDW84134.1"/>
    <property type="molecule type" value="Genomic_DNA"/>
</dbReference>
<organism evidence="2 3">
    <name type="scientific">Roseicyclus marinus</name>
    <dbReference type="NCBI Taxonomy" id="2161673"/>
    <lineage>
        <taxon>Bacteria</taxon>
        <taxon>Pseudomonadati</taxon>
        <taxon>Pseudomonadota</taxon>
        <taxon>Alphaproteobacteria</taxon>
        <taxon>Rhodobacterales</taxon>
        <taxon>Roseobacteraceae</taxon>
        <taxon>Roseicyclus</taxon>
    </lineage>
</organism>
<keyword evidence="1" id="KW-0732">Signal</keyword>